<organism evidence="2 3">
    <name type="scientific">Niveispirillum lacus</name>
    <dbReference type="NCBI Taxonomy" id="1981099"/>
    <lineage>
        <taxon>Bacteria</taxon>
        <taxon>Pseudomonadati</taxon>
        <taxon>Pseudomonadota</taxon>
        <taxon>Alphaproteobacteria</taxon>
        <taxon>Rhodospirillales</taxon>
        <taxon>Azospirillaceae</taxon>
        <taxon>Niveispirillum</taxon>
    </lineage>
</organism>
<feature type="signal peptide" evidence="1">
    <location>
        <begin position="1"/>
        <end position="30"/>
    </location>
</feature>
<dbReference type="Proteomes" id="UP000216998">
    <property type="component" value="Unassembled WGS sequence"/>
</dbReference>
<dbReference type="Pfam" id="PF10048">
    <property type="entry name" value="DUF2282"/>
    <property type="match status" value="1"/>
</dbReference>
<dbReference type="InterPro" id="IPR018740">
    <property type="entry name" value="DUF2282_membr"/>
</dbReference>
<dbReference type="OrthoDB" id="9808309at2"/>
<evidence type="ECO:0008006" key="4">
    <source>
        <dbReference type="Google" id="ProtNLM"/>
    </source>
</evidence>
<reference evidence="2 3" key="1">
    <citation type="submission" date="2017-07" db="EMBL/GenBank/DDBJ databases">
        <title>Niveispirillum cyanobacteriorum sp. nov., isolated from cyanobacterial aggregates in a eutrophic lake.</title>
        <authorList>
            <person name="Cai H."/>
        </authorList>
    </citation>
    <scope>NUCLEOTIDE SEQUENCE [LARGE SCALE GENOMIC DNA]</scope>
    <source>
        <strain evidence="3">TH1-14</strain>
    </source>
</reference>
<protein>
    <recommendedName>
        <fullName evidence="4">DUF2282 domain-containing protein</fullName>
    </recommendedName>
</protein>
<keyword evidence="3" id="KW-1185">Reference proteome</keyword>
<name>A0A255YT04_9PROT</name>
<dbReference type="PROSITE" id="PS51318">
    <property type="entry name" value="TAT"/>
    <property type="match status" value="1"/>
</dbReference>
<evidence type="ECO:0000256" key="1">
    <source>
        <dbReference type="SAM" id="SignalP"/>
    </source>
</evidence>
<feature type="chain" id="PRO_5013055804" description="DUF2282 domain-containing protein" evidence="1">
    <location>
        <begin position="31"/>
        <end position="99"/>
    </location>
</feature>
<dbReference type="RefSeq" id="WP_094457392.1">
    <property type="nucleotide sequence ID" value="NZ_NOXU01000031.1"/>
</dbReference>
<comment type="caution">
    <text evidence="2">The sequence shown here is derived from an EMBL/GenBank/DDBJ whole genome shotgun (WGS) entry which is preliminary data.</text>
</comment>
<proteinExistence type="predicted"/>
<sequence>MTSTRITALTLGAAFAGALSLAAIAAPAHAAEGEKVKCYGVSKAGENDCANKAAGHSCATQSKVDYSGQDFKAMTKEACMAAGGAEMAYEGTNPAKAKK</sequence>
<keyword evidence="1" id="KW-0732">Signal</keyword>
<evidence type="ECO:0000313" key="3">
    <source>
        <dbReference type="Proteomes" id="UP000216998"/>
    </source>
</evidence>
<dbReference type="EMBL" id="NOXU01000031">
    <property type="protein sequence ID" value="OYQ32352.1"/>
    <property type="molecule type" value="Genomic_DNA"/>
</dbReference>
<dbReference type="AlphaFoldDB" id="A0A255YT04"/>
<dbReference type="InterPro" id="IPR006311">
    <property type="entry name" value="TAT_signal"/>
</dbReference>
<evidence type="ECO:0000313" key="2">
    <source>
        <dbReference type="EMBL" id="OYQ32352.1"/>
    </source>
</evidence>
<accession>A0A255YT04</accession>
<gene>
    <name evidence="2" type="ORF">CHU95_16235</name>
</gene>